<dbReference type="GO" id="GO:0005886">
    <property type="term" value="C:plasma membrane"/>
    <property type="evidence" value="ECO:0007669"/>
    <property type="project" value="UniProtKB-SubCell"/>
</dbReference>
<dbReference type="EMBL" id="JAEPES010000006">
    <property type="protein sequence ID" value="MBK4348970.1"/>
    <property type="molecule type" value="Genomic_DNA"/>
</dbReference>
<feature type="transmembrane region" description="Helical" evidence="6">
    <location>
        <begin position="42"/>
        <end position="62"/>
    </location>
</feature>
<organism evidence="8 9">
    <name type="scientific">Lacisediminihabitans changchengi</name>
    <dbReference type="NCBI Taxonomy" id="2787634"/>
    <lineage>
        <taxon>Bacteria</taxon>
        <taxon>Bacillati</taxon>
        <taxon>Actinomycetota</taxon>
        <taxon>Actinomycetes</taxon>
        <taxon>Micrococcales</taxon>
        <taxon>Microbacteriaceae</taxon>
        <taxon>Lacisediminihabitans</taxon>
    </lineage>
</organism>
<evidence type="ECO:0000313" key="8">
    <source>
        <dbReference type="EMBL" id="MBK4348970.1"/>
    </source>
</evidence>
<keyword evidence="3 6" id="KW-0812">Transmembrane</keyword>
<feature type="domain" description="Cardiolipin synthase N-terminal" evidence="7">
    <location>
        <begin position="21"/>
        <end position="64"/>
    </location>
</feature>
<name>A0A934SP21_9MICO</name>
<keyword evidence="4 6" id="KW-1133">Transmembrane helix</keyword>
<dbReference type="Pfam" id="PF13396">
    <property type="entry name" value="PLDc_N"/>
    <property type="match status" value="1"/>
</dbReference>
<dbReference type="InterPro" id="IPR027379">
    <property type="entry name" value="CLS_N"/>
</dbReference>
<evidence type="ECO:0000256" key="4">
    <source>
        <dbReference type="ARBA" id="ARBA00022989"/>
    </source>
</evidence>
<evidence type="ECO:0000259" key="7">
    <source>
        <dbReference type="Pfam" id="PF13396"/>
    </source>
</evidence>
<evidence type="ECO:0000313" key="9">
    <source>
        <dbReference type="Proteomes" id="UP000636458"/>
    </source>
</evidence>
<evidence type="ECO:0000256" key="5">
    <source>
        <dbReference type="ARBA" id="ARBA00023136"/>
    </source>
</evidence>
<feature type="transmembrane region" description="Helical" evidence="6">
    <location>
        <begin position="6"/>
        <end position="30"/>
    </location>
</feature>
<evidence type="ECO:0000256" key="2">
    <source>
        <dbReference type="ARBA" id="ARBA00022475"/>
    </source>
</evidence>
<proteinExistence type="predicted"/>
<keyword evidence="9" id="KW-1185">Reference proteome</keyword>
<dbReference type="Proteomes" id="UP000636458">
    <property type="component" value="Unassembled WGS sequence"/>
</dbReference>
<comment type="caution">
    <text evidence="8">The sequence shown here is derived from an EMBL/GenBank/DDBJ whole genome shotgun (WGS) entry which is preliminary data.</text>
</comment>
<sequence length="72" mass="8130">MNGTDLTHVVVVALVTASWLALWVLAVASIMRRPTVARIERGVWVTLVIIFPFIGPLAWFAWGRSRQRQKLS</sequence>
<evidence type="ECO:0000256" key="6">
    <source>
        <dbReference type="SAM" id="Phobius"/>
    </source>
</evidence>
<evidence type="ECO:0000256" key="1">
    <source>
        <dbReference type="ARBA" id="ARBA00004651"/>
    </source>
</evidence>
<gene>
    <name evidence="8" type="ORF">IV501_15150</name>
</gene>
<accession>A0A934SP21</accession>
<comment type="subcellular location">
    <subcellularLocation>
        <location evidence="1">Cell membrane</location>
        <topology evidence="1">Multi-pass membrane protein</topology>
    </subcellularLocation>
</comment>
<dbReference type="AlphaFoldDB" id="A0A934SP21"/>
<protein>
    <submittedName>
        <fullName evidence="8">PLDc_N domain-containing protein</fullName>
    </submittedName>
</protein>
<dbReference type="RefSeq" id="WP_200557172.1">
    <property type="nucleotide sequence ID" value="NZ_JAEPES010000006.1"/>
</dbReference>
<keyword evidence="2" id="KW-1003">Cell membrane</keyword>
<reference evidence="8" key="1">
    <citation type="submission" date="2021-01" db="EMBL/GenBank/DDBJ databases">
        <title>Lacisediminihabitans sp. nov. strain G11-30, isolated from Antarctic Soil.</title>
        <authorList>
            <person name="Li J."/>
        </authorList>
    </citation>
    <scope>NUCLEOTIDE SEQUENCE</scope>
    <source>
        <strain evidence="8">G11-30</strain>
    </source>
</reference>
<evidence type="ECO:0000256" key="3">
    <source>
        <dbReference type="ARBA" id="ARBA00022692"/>
    </source>
</evidence>
<keyword evidence="5 6" id="KW-0472">Membrane</keyword>